<proteinExistence type="predicted"/>
<dbReference type="EMBL" id="JAYMGO010000009">
    <property type="protein sequence ID" value="KAL1267733.1"/>
    <property type="molecule type" value="Genomic_DNA"/>
</dbReference>
<evidence type="ECO:0000313" key="3">
    <source>
        <dbReference type="Proteomes" id="UP001558613"/>
    </source>
</evidence>
<reference evidence="2 3" key="1">
    <citation type="submission" date="2023-09" db="EMBL/GenBank/DDBJ databases">
        <authorList>
            <person name="Wang M."/>
        </authorList>
    </citation>
    <scope>NUCLEOTIDE SEQUENCE [LARGE SCALE GENOMIC DNA]</scope>
    <source>
        <strain evidence="2">GT-2023</strain>
        <tissue evidence="2">Liver</tissue>
    </source>
</reference>
<comment type="caution">
    <text evidence="2">The sequence shown here is derived from an EMBL/GenBank/DDBJ whole genome shotgun (WGS) entry which is preliminary data.</text>
</comment>
<keyword evidence="3" id="KW-1185">Reference proteome</keyword>
<organism evidence="2 3">
    <name type="scientific">Cirrhinus molitorella</name>
    <name type="common">mud carp</name>
    <dbReference type="NCBI Taxonomy" id="172907"/>
    <lineage>
        <taxon>Eukaryota</taxon>
        <taxon>Metazoa</taxon>
        <taxon>Chordata</taxon>
        <taxon>Craniata</taxon>
        <taxon>Vertebrata</taxon>
        <taxon>Euteleostomi</taxon>
        <taxon>Actinopterygii</taxon>
        <taxon>Neopterygii</taxon>
        <taxon>Teleostei</taxon>
        <taxon>Ostariophysi</taxon>
        <taxon>Cypriniformes</taxon>
        <taxon>Cyprinidae</taxon>
        <taxon>Labeoninae</taxon>
        <taxon>Labeonini</taxon>
        <taxon>Cirrhinus</taxon>
    </lineage>
</organism>
<dbReference type="Pfam" id="PF00078">
    <property type="entry name" value="RVT_1"/>
    <property type="match status" value="1"/>
</dbReference>
<name>A0ABR3MSX6_9TELE</name>
<evidence type="ECO:0000259" key="1">
    <source>
        <dbReference type="Pfam" id="PF00078"/>
    </source>
</evidence>
<dbReference type="PANTHER" id="PTHR47027:SF30">
    <property type="entry name" value="THAP-TYPE DOMAIN-CONTAINING PROTEIN"/>
    <property type="match status" value="1"/>
</dbReference>
<gene>
    <name evidence="2" type="ORF">QQF64_033096</name>
</gene>
<feature type="domain" description="Reverse transcriptase" evidence="1">
    <location>
        <begin position="158"/>
        <end position="268"/>
    </location>
</feature>
<dbReference type="PANTHER" id="PTHR47027">
    <property type="entry name" value="REVERSE TRANSCRIPTASE DOMAIN-CONTAINING PROTEIN"/>
    <property type="match status" value="1"/>
</dbReference>
<protein>
    <recommendedName>
        <fullName evidence="1">Reverse transcriptase domain-containing protein</fullName>
    </recommendedName>
</protein>
<dbReference type="InterPro" id="IPR000477">
    <property type="entry name" value="RT_dom"/>
</dbReference>
<evidence type="ECO:0000313" key="2">
    <source>
        <dbReference type="EMBL" id="KAL1267733.1"/>
    </source>
</evidence>
<sequence>MKEDCRSAPKRFWQTVRHLRKGRQFFTNTVYSGSGELLTSTMDVIGWWKEYFEDLLNPIDTPSVEEAEMEDLGVDSSISQTEVTELVCKLRSGRALGLDEIRPEYLKSLDVMGLSWLTRLCNIGDHTLQPPQKSLCQGTGEEKPANGQTSGGFRRTNVGFRQGRGTLDQLYTLTRVLKGLLEFVRPVQMCFVYLEKAFDRVPRSILWGVLWEYRIRGTLLRAVRSLYDRSRSLVRIAGRKSDLFPVHIELRQGCSLSPVLFIIFIEFLGATRGRRGSGSGTTGFHLCYLQMVLSCTGTVEEFKYLGILFTSEGRMEREIDRRIGAAAAVMRLMYCSVVVKKELSLKLAWQHLGVPPEELEDVSGEEGSLELFAETAAPATRLRISS</sequence>
<dbReference type="Proteomes" id="UP001558613">
    <property type="component" value="Unassembled WGS sequence"/>
</dbReference>
<accession>A0ABR3MSX6</accession>